<keyword evidence="7" id="KW-0132">Cell division</keyword>
<proteinExistence type="inferred from homology"/>
<dbReference type="Pfam" id="PF08657">
    <property type="entry name" value="DASH_Spc34"/>
    <property type="match status" value="1"/>
</dbReference>
<evidence type="ECO:0000256" key="11">
    <source>
        <dbReference type="ARBA" id="ARBA00022838"/>
    </source>
</evidence>
<organism evidence="20 21">
    <name type="scientific">Zygosaccharomyces rouxii</name>
    <dbReference type="NCBI Taxonomy" id="4956"/>
    <lineage>
        <taxon>Eukaryota</taxon>
        <taxon>Fungi</taxon>
        <taxon>Dikarya</taxon>
        <taxon>Ascomycota</taxon>
        <taxon>Saccharomycotina</taxon>
        <taxon>Saccharomycetes</taxon>
        <taxon>Saccharomycetales</taxon>
        <taxon>Saccharomycetaceae</taxon>
        <taxon>Zygosaccharomyces</taxon>
    </lineage>
</organism>
<dbReference type="OrthoDB" id="10016597at2759"/>
<evidence type="ECO:0000256" key="15">
    <source>
        <dbReference type="ARBA" id="ARBA00023306"/>
    </source>
</evidence>
<dbReference type="GO" id="GO:0051301">
    <property type="term" value="P:cell division"/>
    <property type="evidence" value="ECO:0007669"/>
    <property type="project" value="UniProtKB-KW"/>
</dbReference>
<dbReference type="GO" id="GO:0042729">
    <property type="term" value="C:DASH complex"/>
    <property type="evidence" value="ECO:0007669"/>
    <property type="project" value="InterPro"/>
</dbReference>
<evidence type="ECO:0000256" key="7">
    <source>
        <dbReference type="ARBA" id="ARBA00022618"/>
    </source>
</evidence>
<evidence type="ECO:0000256" key="8">
    <source>
        <dbReference type="ARBA" id="ARBA00022701"/>
    </source>
</evidence>
<dbReference type="EMBL" id="BDGX01000037">
    <property type="protein sequence ID" value="GAV53656.1"/>
    <property type="molecule type" value="Genomic_DNA"/>
</dbReference>
<evidence type="ECO:0000256" key="5">
    <source>
        <dbReference type="ARBA" id="ARBA00022454"/>
    </source>
</evidence>
<reference evidence="20 21" key="1">
    <citation type="submission" date="2016-08" db="EMBL/GenBank/DDBJ databases">
        <title>Draft genome sequence of allopolyploid Zygosaccharomyces rouxii.</title>
        <authorList>
            <person name="Watanabe J."/>
            <person name="Uehara K."/>
            <person name="Mogi Y."/>
            <person name="Tsukioka Y."/>
        </authorList>
    </citation>
    <scope>NUCLEOTIDE SEQUENCE [LARGE SCALE GENOMIC DNA]</scope>
    <source>
        <strain evidence="20 21">NBRC 110957</strain>
    </source>
</reference>
<evidence type="ECO:0000256" key="17">
    <source>
        <dbReference type="ARBA" id="ARBA00044112"/>
    </source>
</evidence>
<dbReference type="InterPro" id="IPR013966">
    <property type="entry name" value="Spc34"/>
</dbReference>
<keyword evidence="10" id="KW-0159">Chromosome partition</keyword>
<evidence type="ECO:0000256" key="10">
    <source>
        <dbReference type="ARBA" id="ARBA00022829"/>
    </source>
</evidence>
<comment type="similarity">
    <text evidence="4">Belongs to the DASH complex SPC34 family.</text>
</comment>
<dbReference type="GO" id="GO:0005876">
    <property type="term" value="C:spindle microtubule"/>
    <property type="evidence" value="ECO:0007669"/>
    <property type="project" value="InterPro"/>
</dbReference>
<protein>
    <recommendedName>
        <fullName evidence="17">DASH complex subunit SPC34</fullName>
    </recommendedName>
    <alternativeName>
        <fullName evidence="18">Outer kinetochore protein SPC34</fullName>
    </alternativeName>
</protein>
<evidence type="ECO:0000256" key="13">
    <source>
        <dbReference type="ARBA" id="ARBA00023212"/>
    </source>
</evidence>
<evidence type="ECO:0000256" key="9">
    <source>
        <dbReference type="ARBA" id="ARBA00022776"/>
    </source>
</evidence>
<keyword evidence="14" id="KW-0539">Nucleus</keyword>
<keyword evidence="6" id="KW-0963">Cytoplasm</keyword>
<dbReference type="GO" id="GO:0008608">
    <property type="term" value="P:attachment of spindle microtubules to kinetochore"/>
    <property type="evidence" value="ECO:0007669"/>
    <property type="project" value="InterPro"/>
</dbReference>
<evidence type="ECO:0000256" key="18">
    <source>
        <dbReference type="ARBA" id="ARBA00044346"/>
    </source>
</evidence>
<keyword evidence="16" id="KW-0137">Centromere</keyword>
<comment type="caution">
    <text evidence="20">The sequence shown here is derived from an EMBL/GenBank/DDBJ whole genome shotgun (WGS) entry which is preliminary data.</text>
</comment>
<accession>A0A1Q3ACY7</accession>
<evidence type="ECO:0000256" key="3">
    <source>
        <dbReference type="ARBA" id="ARBA00004629"/>
    </source>
</evidence>
<evidence type="ECO:0000256" key="2">
    <source>
        <dbReference type="ARBA" id="ARBA00004186"/>
    </source>
</evidence>
<evidence type="ECO:0000256" key="12">
    <source>
        <dbReference type="ARBA" id="ARBA00023054"/>
    </source>
</evidence>
<comment type="subcellular location">
    <subcellularLocation>
        <location evidence="3">Chromosome</location>
        <location evidence="3">Centromere</location>
        <location evidence="3">Kinetochore</location>
    </subcellularLocation>
    <subcellularLocation>
        <location evidence="2">Cytoplasm</location>
        <location evidence="2">Cytoskeleton</location>
        <location evidence="2">Spindle</location>
    </subcellularLocation>
    <subcellularLocation>
        <location evidence="1">Nucleus</location>
    </subcellularLocation>
</comment>
<keyword evidence="9" id="KW-0498">Mitosis</keyword>
<dbReference type="Proteomes" id="UP000187013">
    <property type="component" value="Unassembled WGS sequence"/>
</dbReference>
<keyword evidence="8" id="KW-0493">Microtubule</keyword>
<evidence type="ECO:0000256" key="6">
    <source>
        <dbReference type="ARBA" id="ARBA00022490"/>
    </source>
</evidence>
<keyword evidence="12 19" id="KW-0175">Coiled coil</keyword>
<keyword evidence="11" id="KW-0995">Kinetochore</keyword>
<evidence type="ECO:0000313" key="20">
    <source>
        <dbReference type="EMBL" id="GAV53656.1"/>
    </source>
</evidence>
<name>A0A1Q3ACY7_ZYGRO</name>
<evidence type="ECO:0000256" key="1">
    <source>
        <dbReference type="ARBA" id="ARBA00004123"/>
    </source>
</evidence>
<keyword evidence="15" id="KW-0131">Cell cycle</keyword>
<evidence type="ECO:0000256" key="16">
    <source>
        <dbReference type="ARBA" id="ARBA00023328"/>
    </source>
</evidence>
<evidence type="ECO:0000256" key="14">
    <source>
        <dbReference type="ARBA" id="ARBA00023242"/>
    </source>
</evidence>
<evidence type="ECO:0000256" key="19">
    <source>
        <dbReference type="SAM" id="Coils"/>
    </source>
</evidence>
<keyword evidence="5" id="KW-0158">Chromosome</keyword>
<feature type="coiled-coil region" evidence="19">
    <location>
        <begin position="263"/>
        <end position="336"/>
    </location>
</feature>
<sequence>MCIYQEPISSFASEKCYPNITITTTSSSSSSSSATKARVDQKNLADNIISQMSETLDVCLEEITKSIDSINTLYFKPPGIFHNAVVHDGAGQSYSSIITKLIRDCNPREELSLFSVDPKRKIPRRKDGKEGVLDYLAERDINLKRNRRIGLPEEKPVIHVPKEFYLKQHNQVLAAKRQKTGALFFDLDTNSVAAAGSDPGIFELLGAKLDDPQITKLLYALRNGSVTFEDTEEGTQRSTMFVEDFSADLLLKVLEEVSNQWPLSEYKETYLKYLTNYQDLEAEIQLIKKELKLQEEQLQAQLQFQPSSSHVVGKLIEKEQSEVELLEQEIARMEQGLE</sequence>
<evidence type="ECO:0000256" key="4">
    <source>
        <dbReference type="ARBA" id="ARBA00008491"/>
    </source>
</evidence>
<evidence type="ECO:0000313" key="21">
    <source>
        <dbReference type="Proteomes" id="UP000187013"/>
    </source>
</evidence>
<gene>
    <name evidence="20" type="ORF">ZYGR_0AK01580</name>
</gene>
<dbReference type="AlphaFoldDB" id="A0A1Q3ACY7"/>
<keyword evidence="13" id="KW-0206">Cytoskeleton</keyword>